<name>A0AAJ1QV78_9FLAO</name>
<proteinExistence type="predicted"/>
<gene>
    <name evidence="1" type="ORF">QWY81_04510</name>
</gene>
<reference evidence="1 2" key="1">
    <citation type="journal article" date="2014" name="Int. J. Syst. Evol. Microbiol.">
        <title>Complete genome sequence of Corynebacterium casei LMG S-19264T (=DSM 44701T), isolated from a smear-ripened cheese.</title>
        <authorList>
            <consortium name="US DOE Joint Genome Institute (JGI-PGF)"/>
            <person name="Walter F."/>
            <person name="Albersmeier A."/>
            <person name="Kalinowski J."/>
            <person name="Ruckert C."/>
        </authorList>
    </citation>
    <scope>NUCLEOTIDE SEQUENCE [LARGE SCALE GENOMIC DNA]</scope>
    <source>
        <strain evidence="1 2">CECT 8670</strain>
    </source>
</reference>
<organism evidence="1 2">
    <name type="scientific">Polaribacter sejongensis</name>
    <dbReference type="NCBI Taxonomy" id="985043"/>
    <lineage>
        <taxon>Bacteria</taxon>
        <taxon>Pseudomonadati</taxon>
        <taxon>Bacteroidota</taxon>
        <taxon>Flavobacteriia</taxon>
        <taxon>Flavobacteriales</taxon>
        <taxon>Flavobacteriaceae</taxon>
    </lineage>
</organism>
<evidence type="ECO:0000313" key="1">
    <source>
        <dbReference type="EMBL" id="MDN3618715.1"/>
    </source>
</evidence>
<evidence type="ECO:0000313" key="2">
    <source>
        <dbReference type="Proteomes" id="UP001228636"/>
    </source>
</evidence>
<dbReference type="RefSeq" id="WP_165733730.1">
    <property type="nucleotide sequence ID" value="NZ_CP103460.1"/>
</dbReference>
<protein>
    <recommendedName>
        <fullName evidence="3">Tetratricopeptide repeat protein</fullName>
    </recommendedName>
</protein>
<accession>A0AAJ1QV78</accession>
<comment type="caution">
    <text evidence="1">The sequence shown here is derived from an EMBL/GenBank/DDBJ whole genome shotgun (WGS) entry which is preliminary data.</text>
</comment>
<sequence>MKSSTFIDLIKNKRQIQEVETAELKTAVEEYPYFQAARVLYLKGLKNQDSFKYNNELKVTASYTTDRTLLFNYITSNNFSNQKEDIHQQIFEKISAEKIVATLPETEPHSETIESPVENTEAISENIIEVETALEIGKPISFSSAENHSFGEWLQLSSKKPIVREEKKQIEKTPVEKPTEKEYLINTFIENNPKIKPLAKDKIVAVPVAKNSQDSSLMTETLAKVYLEQKKYENAMQAYRILSLKYPEKSGFFADQIKRIQILQKNKS</sequence>
<dbReference type="Proteomes" id="UP001228636">
    <property type="component" value="Unassembled WGS sequence"/>
</dbReference>
<evidence type="ECO:0008006" key="3">
    <source>
        <dbReference type="Google" id="ProtNLM"/>
    </source>
</evidence>
<dbReference type="EMBL" id="JAUFQH010000003">
    <property type="protein sequence ID" value="MDN3618715.1"/>
    <property type="molecule type" value="Genomic_DNA"/>
</dbReference>
<dbReference type="AlphaFoldDB" id="A0AAJ1QV78"/>